<evidence type="ECO:0000313" key="2">
    <source>
        <dbReference type="EMBL" id="MBW7466006.1"/>
    </source>
</evidence>
<keyword evidence="3" id="KW-1185">Reference proteome</keyword>
<dbReference type="Proteomes" id="UP000813018">
    <property type="component" value="Unassembled WGS sequence"/>
</dbReference>
<accession>A0ABS7CQL6</accession>
<reference evidence="2 3" key="1">
    <citation type="journal article" date="2016" name="Int. J. Syst. Evol. Microbiol.">
        <title>Pontibacter aydingkolensis sp. nov., isolated from soil of a salt lake.</title>
        <authorList>
            <person name="Osman G."/>
            <person name="Zhang T."/>
            <person name="Lou K."/>
            <person name="Gao Y."/>
            <person name="Chang W."/>
            <person name="Lin Q."/>
            <person name="Yang H.M."/>
            <person name="Huo X.D."/>
            <person name="Wang N."/>
        </authorList>
    </citation>
    <scope>NUCLEOTIDE SEQUENCE [LARGE SCALE GENOMIC DNA]</scope>
    <source>
        <strain evidence="2 3">KACC 19255</strain>
    </source>
</reference>
<sequence>MKKSVSTILLMLILCTIGSAQNFIYKGNNQYQATNSWSFELNGHYWTGDPEFTIAKQPNGGYLMISIDVPFKSNYIGGTVTVFLSDGTIITCTDKGIKDHVNNKSIALYSFTKAEIERLKSNRITRIRFSIKGGMEGTETFTADNRRMTYAYYDSDSKSYYETDIAVSELFE</sequence>
<organism evidence="2 3">
    <name type="scientific">Pontibacter aydingkolensis</name>
    <dbReference type="NCBI Taxonomy" id="1911536"/>
    <lineage>
        <taxon>Bacteria</taxon>
        <taxon>Pseudomonadati</taxon>
        <taxon>Bacteroidota</taxon>
        <taxon>Cytophagia</taxon>
        <taxon>Cytophagales</taxon>
        <taxon>Hymenobacteraceae</taxon>
        <taxon>Pontibacter</taxon>
    </lineage>
</organism>
<feature type="chain" id="PRO_5046347743" evidence="1">
    <location>
        <begin position="23"/>
        <end position="172"/>
    </location>
</feature>
<gene>
    <name evidence="2" type="ORF">K0O23_02930</name>
</gene>
<name>A0ABS7CQL6_9BACT</name>
<evidence type="ECO:0000313" key="3">
    <source>
        <dbReference type="Proteomes" id="UP000813018"/>
    </source>
</evidence>
<comment type="caution">
    <text evidence="2">The sequence shown here is derived from an EMBL/GenBank/DDBJ whole genome shotgun (WGS) entry which is preliminary data.</text>
</comment>
<proteinExistence type="predicted"/>
<dbReference type="RefSeq" id="WP_219875898.1">
    <property type="nucleotide sequence ID" value="NZ_JAHYXK010000002.1"/>
</dbReference>
<feature type="signal peptide" evidence="1">
    <location>
        <begin position="1"/>
        <end position="22"/>
    </location>
</feature>
<evidence type="ECO:0000256" key="1">
    <source>
        <dbReference type="SAM" id="SignalP"/>
    </source>
</evidence>
<keyword evidence="1" id="KW-0732">Signal</keyword>
<dbReference type="EMBL" id="JAHYXK010000002">
    <property type="protein sequence ID" value="MBW7466006.1"/>
    <property type="molecule type" value="Genomic_DNA"/>
</dbReference>
<protein>
    <submittedName>
        <fullName evidence="2">Uncharacterized protein</fullName>
    </submittedName>
</protein>